<sequence>MSGIARQRGAGCCGSGSVDHHDRRSPAAPTLHASPRQPSEAVLEKPADVNPNVLRLALSHLCPTSPGRHARVALAQYLVLKRLLERAHASSAAQLHALQTELHMLRSAPPPPPTWNAPARRGTSPGTTPCPTTTPPQRRKVPPAPPSSATALPGDVPLQKYAVRSHDLVGCLAPPLALRILRLLPVPRPGALALPLSAPNAYPSLRVVMLLNKCLTVTS</sequence>
<proteinExistence type="predicted"/>
<accession>A0AAD7CZF4</accession>
<protein>
    <submittedName>
        <fullName evidence="2">Uncharacterized protein</fullName>
    </submittedName>
</protein>
<feature type="region of interest" description="Disordered" evidence="1">
    <location>
        <begin position="105"/>
        <end position="154"/>
    </location>
</feature>
<dbReference type="Proteomes" id="UP001221757">
    <property type="component" value="Unassembled WGS sequence"/>
</dbReference>
<evidence type="ECO:0000256" key="1">
    <source>
        <dbReference type="SAM" id="MobiDB-lite"/>
    </source>
</evidence>
<keyword evidence="3" id="KW-1185">Reference proteome</keyword>
<evidence type="ECO:0000313" key="3">
    <source>
        <dbReference type="Proteomes" id="UP001221757"/>
    </source>
</evidence>
<dbReference type="AlphaFoldDB" id="A0AAD7CZF4"/>
<comment type="caution">
    <text evidence="2">The sequence shown here is derived from an EMBL/GenBank/DDBJ whole genome shotgun (WGS) entry which is preliminary data.</text>
</comment>
<name>A0AAD7CZF4_MYCRO</name>
<gene>
    <name evidence="2" type="ORF">B0H17DRAFT_1336404</name>
</gene>
<reference evidence="2" key="1">
    <citation type="submission" date="2023-03" db="EMBL/GenBank/DDBJ databases">
        <title>Massive genome expansion in bonnet fungi (Mycena s.s.) driven by repeated elements and novel gene families across ecological guilds.</title>
        <authorList>
            <consortium name="Lawrence Berkeley National Laboratory"/>
            <person name="Harder C.B."/>
            <person name="Miyauchi S."/>
            <person name="Viragh M."/>
            <person name="Kuo A."/>
            <person name="Thoen E."/>
            <person name="Andreopoulos B."/>
            <person name="Lu D."/>
            <person name="Skrede I."/>
            <person name="Drula E."/>
            <person name="Henrissat B."/>
            <person name="Morin E."/>
            <person name="Kohler A."/>
            <person name="Barry K."/>
            <person name="LaButti K."/>
            <person name="Morin E."/>
            <person name="Salamov A."/>
            <person name="Lipzen A."/>
            <person name="Mereny Z."/>
            <person name="Hegedus B."/>
            <person name="Baldrian P."/>
            <person name="Stursova M."/>
            <person name="Weitz H."/>
            <person name="Taylor A."/>
            <person name="Grigoriev I.V."/>
            <person name="Nagy L.G."/>
            <person name="Martin F."/>
            <person name="Kauserud H."/>
        </authorList>
    </citation>
    <scope>NUCLEOTIDE SEQUENCE</scope>
    <source>
        <strain evidence="2">CBHHK067</strain>
    </source>
</reference>
<organism evidence="2 3">
    <name type="scientific">Mycena rosella</name>
    <name type="common">Pink bonnet</name>
    <name type="synonym">Agaricus rosellus</name>
    <dbReference type="NCBI Taxonomy" id="1033263"/>
    <lineage>
        <taxon>Eukaryota</taxon>
        <taxon>Fungi</taxon>
        <taxon>Dikarya</taxon>
        <taxon>Basidiomycota</taxon>
        <taxon>Agaricomycotina</taxon>
        <taxon>Agaricomycetes</taxon>
        <taxon>Agaricomycetidae</taxon>
        <taxon>Agaricales</taxon>
        <taxon>Marasmiineae</taxon>
        <taxon>Mycenaceae</taxon>
        <taxon>Mycena</taxon>
    </lineage>
</organism>
<dbReference type="EMBL" id="JARKIE010000212">
    <property type="protein sequence ID" value="KAJ7665779.1"/>
    <property type="molecule type" value="Genomic_DNA"/>
</dbReference>
<feature type="region of interest" description="Disordered" evidence="1">
    <location>
        <begin position="1"/>
        <end position="41"/>
    </location>
</feature>
<evidence type="ECO:0000313" key="2">
    <source>
        <dbReference type="EMBL" id="KAJ7665779.1"/>
    </source>
</evidence>